<dbReference type="Proteomes" id="UP000091857">
    <property type="component" value="Chromosome 15"/>
</dbReference>
<gene>
    <name evidence="1" type="ORF">MANES_15G140050v8</name>
</gene>
<protein>
    <submittedName>
        <fullName evidence="1">Uncharacterized protein</fullName>
    </submittedName>
</protein>
<evidence type="ECO:0000313" key="2">
    <source>
        <dbReference type="Proteomes" id="UP000091857"/>
    </source>
</evidence>
<reference evidence="2" key="1">
    <citation type="journal article" date="2016" name="Nat. Biotechnol.">
        <title>Sequencing wild and cultivated cassava and related species reveals extensive interspecific hybridization and genetic diversity.</title>
        <authorList>
            <person name="Bredeson J.V."/>
            <person name="Lyons J.B."/>
            <person name="Prochnik S.E."/>
            <person name="Wu G.A."/>
            <person name="Ha C.M."/>
            <person name="Edsinger-Gonzales E."/>
            <person name="Grimwood J."/>
            <person name="Schmutz J."/>
            <person name="Rabbi I.Y."/>
            <person name="Egesi C."/>
            <person name="Nauluvula P."/>
            <person name="Lebot V."/>
            <person name="Ndunguru J."/>
            <person name="Mkamilo G."/>
            <person name="Bart R.S."/>
            <person name="Setter T.L."/>
            <person name="Gleadow R.M."/>
            <person name="Kulakow P."/>
            <person name="Ferguson M.E."/>
            <person name="Rounsley S."/>
            <person name="Rokhsar D.S."/>
        </authorList>
    </citation>
    <scope>NUCLEOTIDE SEQUENCE [LARGE SCALE GENOMIC DNA]</scope>
    <source>
        <strain evidence="2">cv. AM560-2</strain>
    </source>
</reference>
<dbReference type="EMBL" id="CM004401">
    <property type="protein sequence ID" value="KAG8637598.1"/>
    <property type="molecule type" value="Genomic_DNA"/>
</dbReference>
<keyword evidence="2" id="KW-1185">Reference proteome</keyword>
<organism evidence="1 2">
    <name type="scientific">Manihot esculenta</name>
    <name type="common">Cassava</name>
    <name type="synonym">Jatropha manihot</name>
    <dbReference type="NCBI Taxonomy" id="3983"/>
    <lineage>
        <taxon>Eukaryota</taxon>
        <taxon>Viridiplantae</taxon>
        <taxon>Streptophyta</taxon>
        <taxon>Embryophyta</taxon>
        <taxon>Tracheophyta</taxon>
        <taxon>Spermatophyta</taxon>
        <taxon>Magnoliopsida</taxon>
        <taxon>eudicotyledons</taxon>
        <taxon>Gunneridae</taxon>
        <taxon>Pentapetalae</taxon>
        <taxon>rosids</taxon>
        <taxon>fabids</taxon>
        <taxon>Malpighiales</taxon>
        <taxon>Euphorbiaceae</taxon>
        <taxon>Crotonoideae</taxon>
        <taxon>Manihoteae</taxon>
        <taxon>Manihot</taxon>
    </lineage>
</organism>
<evidence type="ECO:0000313" key="1">
    <source>
        <dbReference type="EMBL" id="KAG8637598.1"/>
    </source>
</evidence>
<proteinExistence type="predicted"/>
<comment type="caution">
    <text evidence="1">The sequence shown here is derived from an EMBL/GenBank/DDBJ whole genome shotgun (WGS) entry which is preliminary data.</text>
</comment>
<name>A0ACB7GD14_MANES</name>
<sequence>MGKKISPRMMKIAKNIEKKQVIQSLHGVLRPKVYITDISSFKRLVQELTGNGRSTVSSSPSPDRPQTISEKFLAADLENNNLDVSMDAAVDLQKHSQGLVWMDQAVDAYRELESWLLDVC</sequence>
<accession>A0ACB7GD14</accession>